<evidence type="ECO:0000313" key="3">
    <source>
        <dbReference type="EMBL" id="HIW90858.1"/>
    </source>
</evidence>
<dbReference type="InterPro" id="IPR044151">
    <property type="entry name" value="ALDH_KGSADH"/>
</dbReference>
<dbReference type="GO" id="GO:0016620">
    <property type="term" value="F:oxidoreductase activity, acting on the aldehyde or oxo group of donors, NAD or NADP as acceptor"/>
    <property type="evidence" value="ECO:0007669"/>
    <property type="project" value="InterPro"/>
</dbReference>
<accession>A0A9D1RMK8</accession>
<dbReference type="CDD" id="cd07129">
    <property type="entry name" value="ALDH_KGSADH"/>
    <property type="match status" value="1"/>
</dbReference>
<reference evidence="3" key="2">
    <citation type="submission" date="2021-04" db="EMBL/GenBank/DDBJ databases">
        <authorList>
            <person name="Gilroy R."/>
        </authorList>
    </citation>
    <scope>NUCLEOTIDE SEQUENCE</scope>
    <source>
        <strain evidence="3">CHK32-1732</strain>
    </source>
</reference>
<evidence type="ECO:0000256" key="1">
    <source>
        <dbReference type="ARBA" id="ARBA00023002"/>
    </source>
</evidence>
<name>A0A9D1RMK8_9CORY</name>
<comment type="caution">
    <text evidence="3">The sequence shown here is derived from an EMBL/GenBank/DDBJ whole genome shotgun (WGS) entry which is preliminary data.</text>
</comment>
<dbReference type="InterPro" id="IPR016162">
    <property type="entry name" value="Ald_DH_N"/>
</dbReference>
<dbReference type="InterPro" id="IPR016163">
    <property type="entry name" value="Ald_DH_C"/>
</dbReference>
<dbReference type="EMBL" id="DXGC01000042">
    <property type="protein sequence ID" value="HIW90858.1"/>
    <property type="molecule type" value="Genomic_DNA"/>
</dbReference>
<dbReference type="InterPro" id="IPR050740">
    <property type="entry name" value="Aldehyde_DH_Superfamily"/>
</dbReference>
<dbReference type="SUPFAM" id="SSF53720">
    <property type="entry name" value="ALDH-like"/>
    <property type="match status" value="1"/>
</dbReference>
<keyword evidence="1" id="KW-0560">Oxidoreductase</keyword>
<dbReference type="Gene3D" id="3.40.309.10">
    <property type="entry name" value="Aldehyde Dehydrogenase, Chain A, domain 2"/>
    <property type="match status" value="1"/>
</dbReference>
<dbReference type="InterPro" id="IPR016161">
    <property type="entry name" value="Ald_DH/histidinol_DH"/>
</dbReference>
<dbReference type="PANTHER" id="PTHR43353">
    <property type="entry name" value="SUCCINATE-SEMIALDEHYDE DEHYDROGENASE, MITOCHONDRIAL"/>
    <property type="match status" value="1"/>
</dbReference>
<organism evidence="3 4">
    <name type="scientific">Candidatus Corynebacterium avicola</name>
    <dbReference type="NCBI Taxonomy" id="2838527"/>
    <lineage>
        <taxon>Bacteria</taxon>
        <taxon>Bacillati</taxon>
        <taxon>Actinomycetota</taxon>
        <taxon>Actinomycetes</taxon>
        <taxon>Mycobacteriales</taxon>
        <taxon>Corynebacteriaceae</taxon>
        <taxon>Corynebacterium</taxon>
    </lineage>
</organism>
<evidence type="ECO:0000259" key="2">
    <source>
        <dbReference type="Pfam" id="PF00171"/>
    </source>
</evidence>
<evidence type="ECO:0000313" key="4">
    <source>
        <dbReference type="Proteomes" id="UP000824190"/>
    </source>
</evidence>
<sequence length="537" mass="55990">MMTDTTLQGRSLIAGNWTDGTNGSVTAVNPATEENLAPDYSLVSSEQLQEATAAASEAFETYSVLEPSARADFLESVADAIEARREAIVERAHQETGLPDARLNGETSRTANQLRLFAGVLRDGYFHQASITPALPDRAPAPRPDLRQRAIPLGPVGVFGASNFPLAFSTAGGDTASALAAGCPVVFKAHNAHPGTSEIVASAIDEAIKKHDLHPGVFSLIYGRGSQIGQELTADPRITAVGFTGSRTAGVSITKTAQAREVPIPVYAEMSSINPVFVLPGAVATEDAAQALAEAYVGSVTGSSGQLCTQPGLLFLPRTGAADAFLDRASELIAESTGQTMLTPGIAASWNEGADALSQRPGVETLAKGTDGEGANAPGPVLFTSDIATLSSDEALQAEIFGAASLVIRYDDVSELTDAVALLEGQLTATFQADAADADDAAAVQALLPRVERLAGRILFGGWPTGVEVGHVMVHGGPFPSTSDSRTTSVGARAIERFLRTVAYQGFPEELRPAPLAEANPYSIPRLVEGHYTEENL</sequence>
<dbReference type="Pfam" id="PF00171">
    <property type="entry name" value="Aldedh"/>
    <property type="match status" value="1"/>
</dbReference>
<protein>
    <submittedName>
        <fullName evidence="3">Aldehyde dehydrogenase (NADP(+))</fullName>
    </submittedName>
</protein>
<gene>
    <name evidence="3" type="ORF">H9870_04235</name>
</gene>
<dbReference type="PANTHER" id="PTHR43353:SF3">
    <property type="entry name" value="ALDEHYDE DEHYDROGENASE-RELATED"/>
    <property type="match status" value="1"/>
</dbReference>
<dbReference type="Proteomes" id="UP000824190">
    <property type="component" value="Unassembled WGS sequence"/>
</dbReference>
<dbReference type="AlphaFoldDB" id="A0A9D1RMK8"/>
<proteinExistence type="predicted"/>
<dbReference type="InterPro" id="IPR015590">
    <property type="entry name" value="Aldehyde_DH_dom"/>
</dbReference>
<reference evidence="3" key="1">
    <citation type="journal article" date="2021" name="PeerJ">
        <title>Extensive microbial diversity within the chicken gut microbiome revealed by metagenomics and culture.</title>
        <authorList>
            <person name="Gilroy R."/>
            <person name="Ravi A."/>
            <person name="Getino M."/>
            <person name="Pursley I."/>
            <person name="Horton D.L."/>
            <person name="Alikhan N.F."/>
            <person name="Baker D."/>
            <person name="Gharbi K."/>
            <person name="Hall N."/>
            <person name="Watson M."/>
            <person name="Adriaenssens E.M."/>
            <person name="Foster-Nyarko E."/>
            <person name="Jarju S."/>
            <person name="Secka A."/>
            <person name="Antonio M."/>
            <person name="Oren A."/>
            <person name="Chaudhuri R.R."/>
            <person name="La Ragione R."/>
            <person name="Hildebrand F."/>
            <person name="Pallen M.J."/>
        </authorList>
    </citation>
    <scope>NUCLEOTIDE SEQUENCE</scope>
    <source>
        <strain evidence="3">CHK32-1732</strain>
    </source>
</reference>
<dbReference type="Gene3D" id="3.40.605.10">
    <property type="entry name" value="Aldehyde Dehydrogenase, Chain A, domain 1"/>
    <property type="match status" value="1"/>
</dbReference>
<feature type="domain" description="Aldehyde dehydrogenase" evidence="2">
    <location>
        <begin position="17"/>
        <end position="419"/>
    </location>
</feature>